<evidence type="ECO:0000313" key="2">
    <source>
        <dbReference type="EMBL" id="WAW14109.1"/>
    </source>
</evidence>
<dbReference type="Pfam" id="PF13443">
    <property type="entry name" value="HTH_26"/>
    <property type="match status" value="1"/>
</dbReference>
<accession>A0ABY7JL82</accession>
<keyword evidence="3" id="KW-1185">Reference proteome</keyword>
<name>A0ABY7JL82_9FIRM</name>
<reference evidence="2" key="1">
    <citation type="submission" date="2022-12" db="EMBL/GenBank/DDBJ databases">
        <title>Peptostreptococcus.</title>
        <authorList>
            <person name="Lee S.H."/>
        </authorList>
    </citation>
    <scope>NUCLEOTIDE SEQUENCE</scope>
    <source>
        <strain evidence="2">CBA3647</strain>
    </source>
</reference>
<dbReference type="PROSITE" id="PS50943">
    <property type="entry name" value="HTH_CROC1"/>
    <property type="match status" value="1"/>
</dbReference>
<dbReference type="SUPFAM" id="SSF47413">
    <property type="entry name" value="lambda repressor-like DNA-binding domains"/>
    <property type="match status" value="1"/>
</dbReference>
<evidence type="ECO:0000313" key="3">
    <source>
        <dbReference type="Proteomes" id="UP001164187"/>
    </source>
</evidence>
<evidence type="ECO:0000259" key="1">
    <source>
        <dbReference type="PROSITE" id="PS50943"/>
    </source>
</evidence>
<organism evidence="2 3">
    <name type="scientific">Peptostreptococcus equinus</name>
    <dbReference type="NCBI Taxonomy" id="3003601"/>
    <lineage>
        <taxon>Bacteria</taxon>
        <taxon>Bacillati</taxon>
        <taxon>Bacillota</taxon>
        <taxon>Clostridia</taxon>
        <taxon>Peptostreptococcales</taxon>
        <taxon>Peptostreptococcaceae</taxon>
        <taxon>Peptostreptococcus</taxon>
    </lineage>
</organism>
<dbReference type="Proteomes" id="UP001164187">
    <property type="component" value="Chromosome"/>
</dbReference>
<dbReference type="EMBL" id="CP114052">
    <property type="protein sequence ID" value="WAW14109.1"/>
    <property type="molecule type" value="Genomic_DNA"/>
</dbReference>
<feature type="domain" description="HTH cro/C1-type" evidence="1">
    <location>
        <begin position="44"/>
        <end position="61"/>
    </location>
</feature>
<sequence length="69" mass="8098">MKIQYNKLWKLLIDKNMKRVDLRRVTGISANSIAKLGKNEPVRMDVLMKIAEALDCKVEDLFETFKEEK</sequence>
<protein>
    <submittedName>
        <fullName evidence="2">Helix-turn-helix transcriptional regulator</fullName>
    </submittedName>
</protein>
<dbReference type="RefSeq" id="WP_269310770.1">
    <property type="nucleotide sequence ID" value="NZ_CP114052.1"/>
</dbReference>
<dbReference type="InterPro" id="IPR010982">
    <property type="entry name" value="Lambda_DNA-bd_dom_sf"/>
</dbReference>
<dbReference type="InterPro" id="IPR001387">
    <property type="entry name" value="Cro/C1-type_HTH"/>
</dbReference>
<gene>
    <name evidence="2" type="ORF">O0R46_05750</name>
</gene>
<dbReference type="Gene3D" id="1.10.260.40">
    <property type="entry name" value="lambda repressor-like DNA-binding domains"/>
    <property type="match status" value="1"/>
</dbReference>
<proteinExistence type="predicted"/>